<evidence type="ECO:0000256" key="4">
    <source>
        <dbReference type="PIRNR" id="PIRNR016821"/>
    </source>
</evidence>
<keyword evidence="8" id="KW-1185">Reference proteome</keyword>
<dbReference type="RefSeq" id="WP_188474206.1">
    <property type="nucleotide sequence ID" value="NZ_BMFZ01000007.1"/>
</dbReference>
<evidence type="ECO:0000256" key="3">
    <source>
        <dbReference type="ARBA" id="ARBA00023125"/>
    </source>
</evidence>
<dbReference type="Pfam" id="PF01479">
    <property type="entry name" value="S4"/>
    <property type="match status" value="1"/>
</dbReference>
<dbReference type="CDD" id="cd00165">
    <property type="entry name" value="S4"/>
    <property type="match status" value="1"/>
</dbReference>
<feature type="region of interest" description="Disordered" evidence="5">
    <location>
        <begin position="105"/>
        <end position="134"/>
    </location>
</feature>
<dbReference type="SUPFAM" id="SSF55174">
    <property type="entry name" value="Alpha-L RNA-binding motif"/>
    <property type="match status" value="1"/>
</dbReference>
<name>A0ABQ1GWS8_9GAMM</name>
<dbReference type="InterPro" id="IPR025708">
    <property type="entry name" value="HSP15"/>
</dbReference>
<dbReference type="PROSITE" id="PS50889">
    <property type="entry name" value="S4"/>
    <property type="match status" value="1"/>
</dbReference>
<comment type="similarity">
    <text evidence="1 4">Belongs to the HSP15 family.</text>
</comment>
<evidence type="ECO:0000256" key="1">
    <source>
        <dbReference type="ARBA" id="ARBA00008396"/>
    </source>
</evidence>
<keyword evidence="3 4" id="KW-0238">DNA-binding</keyword>
<gene>
    <name evidence="7" type="primary">hslR</name>
    <name evidence="7" type="ORF">GCM10011328_28430</name>
</gene>
<proteinExistence type="inferred from homology"/>
<evidence type="ECO:0000256" key="2">
    <source>
        <dbReference type="ARBA" id="ARBA00022884"/>
    </source>
</evidence>
<sequence>MKGKTADDDNAVRLDKWLWAARFYKTRALAREMVDGGKVHYNGQRSKPSKLMEMNAEITLRQGNDERTVRVLALTTQRRTAEEAQKIYQETEASIAKREKVTLARKMNAMPHPDRRPDKKERRDLIKFKNGDME</sequence>
<evidence type="ECO:0000313" key="8">
    <source>
        <dbReference type="Proteomes" id="UP000627464"/>
    </source>
</evidence>
<comment type="caution">
    <text evidence="7">The sequence shown here is derived from an EMBL/GenBank/DDBJ whole genome shotgun (WGS) entry which is preliminary data.</text>
</comment>
<dbReference type="Proteomes" id="UP000627464">
    <property type="component" value="Unassembled WGS sequence"/>
</dbReference>
<dbReference type="NCBIfam" id="NF007673">
    <property type="entry name" value="PRK10348.1"/>
    <property type="match status" value="1"/>
</dbReference>
<dbReference type="EMBL" id="BMFZ01000007">
    <property type="protein sequence ID" value="GGA51251.1"/>
    <property type="molecule type" value="Genomic_DNA"/>
</dbReference>
<dbReference type="PIRSF" id="PIRSF016821">
    <property type="entry name" value="HSP15"/>
    <property type="match status" value="1"/>
</dbReference>
<protein>
    <recommendedName>
        <fullName evidence="4">Heat shock protein 15</fullName>
    </recommendedName>
</protein>
<dbReference type="SMART" id="SM00363">
    <property type="entry name" value="S4"/>
    <property type="match status" value="1"/>
</dbReference>
<accession>A0ABQ1GWS8</accession>
<dbReference type="InterPro" id="IPR036986">
    <property type="entry name" value="S4_RNA-bd_sf"/>
</dbReference>
<evidence type="ECO:0000313" key="7">
    <source>
        <dbReference type="EMBL" id="GGA51251.1"/>
    </source>
</evidence>
<feature type="domain" description="RNA-binding S4" evidence="6">
    <location>
        <begin position="12"/>
        <end position="73"/>
    </location>
</feature>
<reference evidence="8" key="1">
    <citation type="journal article" date="2019" name="Int. J. Syst. Evol. Microbiol.">
        <title>The Global Catalogue of Microorganisms (GCM) 10K type strain sequencing project: providing services to taxonomists for standard genome sequencing and annotation.</title>
        <authorList>
            <consortium name="The Broad Institute Genomics Platform"/>
            <consortium name="The Broad Institute Genome Sequencing Center for Infectious Disease"/>
            <person name="Wu L."/>
            <person name="Ma J."/>
        </authorList>
    </citation>
    <scope>NUCLEOTIDE SEQUENCE [LARGE SCALE GENOMIC DNA]</scope>
    <source>
        <strain evidence="8">CGMCC 1.12806</strain>
    </source>
</reference>
<dbReference type="Gene3D" id="3.10.290.10">
    <property type="entry name" value="RNA-binding S4 domain"/>
    <property type="match status" value="1"/>
</dbReference>
<evidence type="ECO:0000256" key="5">
    <source>
        <dbReference type="SAM" id="MobiDB-lite"/>
    </source>
</evidence>
<organism evidence="7 8">
    <name type="scientific">Hafnia psychrotolerans</name>
    <dbReference type="NCBI Taxonomy" id="1477018"/>
    <lineage>
        <taxon>Bacteria</taxon>
        <taxon>Pseudomonadati</taxon>
        <taxon>Pseudomonadota</taxon>
        <taxon>Gammaproteobacteria</taxon>
        <taxon>Enterobacterales</taxon>
        <taxon>Hafniaceae</taxon>
        <taxon>Hafnia</taxon>
    </lineage>
</organism>
<evidence type="ECO:0000259" key="6">
    <source>
        <dbReference type="SMART" id="SM00363"/>
    </source>
</evidence>
<feature type="compositionally biased region" description="Basic and acidic residues" evidence="5">
    <location>
        <begin position="112"/>
        <end position="134"/>
    </location>
</feature>
<keyword evidence="7" id="KW-0346">Stress response</keyword>
<dbReference type="InterPro" id="IPR002942">
    <property type="entry name" value="S4_RNA-bd"/>
</dbReference>
<keyword evidence="2 4" id="KW-0694">RNA-binding</keyword>